<dbReference type="InterPro" id="IPR008972">
    <property type="entry name" value="Cupredoxin"/>
</dbReference>
<keyword evidence="2" id="KW-0186">Copper</keyword>
<accession>A0A654LW51</accession>
<name>A0A654LW51_9ARCH</name>
<reference evidence="7" key="1">
    <citation type="submission" date="2015-10" db="EMBL/GenBank/DDBJ databases">
        <title>Niche specialization of a soil ammonia-oxidizing archaeon, Candidatus Nitrosocosmicus oleophilus.</title>
        <authorList>
            <person name="Jung M.-Y."/>
            <person name="Rhee S.-K."/>
        </authorList>
    </citation>
    <scope>NUCLEOTIDE SEQUENCE [LARGE SCALE GENOMIC DNA]</scope>
    <source>
        <strain evidence="7">MY3</strain>
    </source>
</reference>
<dbReference type="InterPro" id="IPR052721">
    <property type="entry name" value="ET_Amicyanin"/>
</dbReference>
<keyword evidence="1" id="KW-0479">Metal-binding</keyword>
<evidence type="ECO:0000313" key="6">
    <source>
        <dbReference type="EMBL" id="ALI34666.1"/>
    </source>
</evidence>
<evidence type="ECO:0000313" key="7">
    <source>
        <dbReference type="Proteomes" id="UP000058925"/>
    </source>
</evidence>
<dbReference type="Proteomes" id="UP000058925">
    <property type="component" value="Chromosome"/>
</dbReference>
<feature type="transmembrane region" description="Helical" evidence="4">
    <location>
        <begin position="23"/>
        <end position="44"/>
    </location>
</feature>
<keyword evidence="4" id="KW-0472">Membrane</keyword>
<feature type="domain" description="Blue (type 1) copper" evidence="5">
    <location>
        <begin position="161"/>
        <end position="247"/>
    </location>
</feature>
<dbReference type="GO" id="GO:0005507">
    <property type="term" value="F:copper ion binding"/>
    <property type="evidence" value="ECO:0007669"/>
    <property type="project" value="InterPro"/>
</dbReference>
<protein>
    <submittedName>
        <fullName evidence="6">Plastocyanin</fullName>
    </submittedName>
</protein>
<proteinExistence type="predicted"/>
<dbReference type="PANTHER" id="PTHR36507">
    <property type="entry name" value="BLL1555 PROTEIN"/>
    <property type="match status" value="1"/>
</dbReference>
<dbReference type="PANTHER" id="PTHR36507:SF1">
    <property type="entry name" value="BLL1555 PROTEIN"/>
    <property type="match status" value="1"/>
</dbReference>
<dbReference type="InterPro" id="IPR000923">
    <property type="entry name" value="BlueCu_1"/>
</dbReference>
<gene>
    <name evidence="6" type="primary">petE_1</name>
    <name evidence="6" type="ORF">NMY3_00453</name>
</gene>
<dbReference type="KEGG" id="taa:NMY3_00453"/>
<evidence type="ECO:0000256" key="2">
    <source>
        <dbReference type="ARBA" id="ARBA00023008"/>
    </source>
</evidence>
<keyword evidence="4" id="KW-0812">Transmembrane</keyword>
<evidence type="ECO:0000259" key="5">
    <source>
        <dbReference type="Pfam" id="PF00127"/>
    </source>
</evidence>
<keyword evidence="7" id="KW-1185">Reference proteome</keyword>
<evidence type="ECO:0000256" key="3">
    <source>
        <dbReference type="SAM" id="MobiDB-lite"/>
    </source>
</evidence>
<dbReference type="SUPFAM" id="SSF49503">
    <property type="entry name" value="Cupredoxins"/>
    <property type="match status" value="1"/>
</dbReference>
<dbReference type="Pfam" id="PF00127">
    <property type="entry name" value="Copper-bind"/>
    <property type="match status" value="1"/>
</dbReference>
<dbReference type="Gene3D" id="2.60.40.420">
    <property type="entry name" value="Cupredoxins - blue copper proteins"/>
    <property type="match status" value="1"/>
</dbReference>
<feature type="region of interest" description="Disordered" evidence="3">
    <location>
        <begin position="79"/>
        <end position="147"/>
    </location>
</feature>
<dbReference type="GO" id="GO:0009055">
    <property type="term" value="F:electron transfer activity"/>
    <property type="evidence" value="ECO:0007669"/>
    <property type="project" value="InterPro"/>
</dbReference>
<organism evidence="6 7">
    <name type="scientific">Candidatus Nitrosocosmicus oleophilus</name>
    <dbReference type="NCBI Taxonomy" id="1353260"/>
    <lineage>
        <taxon>Archaea</taxon>
        <taxon>Nitrososphaerota</taxon>
        <taxon>Nitrososphaeria</taxon>
        <taxon>Nitrososphaerales</taxon>
        <taxon>Nitrososphaeraceae</taxon>
        <taxon>Candidatus Nitrosocosmicus</taxon>
    </lineage>
</organism>
<dbReference type="EMBL" id="CP012850">
    <property type="protein sequence ID" value="ALI34666.1"/>
    <property type="molecule type" value="Genomic_DNA"/>
</dbReference>
<feature type="compositionally biased region" description="Low complexity" evidence="3">
    <location>
        <begin position="97"/>
        <end position="141"/>
    </location>
</feature>
<keyword evidence="4" id="KW-1133">Transmembrane helix</keyword>
<sequence length="247" mass="25685">MTFVVNMSKEGDLPKLPIKKRKIGTIGASLIVMGLSLLFIYILWASFGYIGPSFSSDVLNLQQSTLRAQFHLPEEPVITDPTVLQTPPSLRPFLTDNATSGSTNATSGSTNATSGSTNATSGSTNATSGSTNATSGSTNATDQASDNTQVSIVPGASTLTDTAFSPSSIEVTVGQTVVWTNDDSAFHTVTSGTAGAADAGKEFDSGLKGPTALTSKGKTFEHTFDRIGDYPYFCTLHPAMVGNVIVK</sequence>
<evidence type="ECO:0000256" key="4">
    <source>
        <dbReference type="SAM" id="Phobius"/>
    </source>
</evidence>
<evidence type="ECO:0000256" key="1">
    <source>
        <dbReference type="ARBA" id="ARBA00022723"/>
    </source>
</evidence>
<dbReference type="AlphaFoldDB" id="A0A654LW51"/>